<gene>
    <name evidence="2" type="ORF">GWI72_01970</name>
</gene>
<dbReference type="AlphaFoldDB" id="A0A7X5F035"/>
<evidence type="ECO:0000256" key="1">
    <source>
        <dbReference type="SAM" id="MobiDB-lite"/>
    </source>
</evidence>
<feature type="region of interest" description="Disordered" evidence="1">
    <location>
        <begin position="140"/>
        <end position="216"/>
    </location>
</feature>
<sequence>MAEDLLRYDILVQDALRGAVKKILAEVARTGLPGEHHFYIAFDTNAPGVRVSSRLKERYPNEMTIVLQHQFWDLAIGEHAFEVGLSFGGIPEKLLIPFSAIKGFFDPSVQFALEFEPGKTAEPLPDDLIEAVGELAELEGRTRLESVPASKGEDKADRPRREAAGKTDKGAKAEKAEKADKAEAGKSGASKTDEPDKPTDGSGGAVVSLDAFRKKT</sequence>
<dbReference type="Proteomes" id="UP000586722">
    <property type="component" value="Unassembled WGS sequence"/>
</dbReference>
<reference evidence="3" key="1">
    <citation type="submission" date="2020-01" db="EMBL/GenBank/DDBJ databases">
        <authorList>
            <person name="Fang Y."/>
            <person name="Sun R."/>
            <person name="Nie L."/>
            <person name="He J."/>
            <person name="Hao L."/>
            <person name="Wang L."/>
            <person name="Su S."/>
            <person name="Lv E."/>
            <person name="Zhang Z."/>
            <person name="Xie R."/>
            <person name="Liu H."/>
        </authorList>
    </citation>
    <scope>NUCLEOTIDE SEQUENCE [LARGE SCALE GENOMIC DNA]</scope>
    <source>
        <strain evidence="3">XCT-53</strain>
    </source>
</reference>
<evidence type="ECO:0000313" key="3">
    <source>
        <dbReference type="Proteomes" id="UP000586722"/>
    </source>
</evidence>
<organism evidence="2 3">
    <name type="scientific">Pannonibacter tanglangensis</name>
    <dbReference type="NCBI Taxonomy" id="2750084"/>
    <lineage>
        <taxon>Bacteria</taxon>
        <taxon>Pseudomonadati</taxon>
        <taxon>Pseudomonadota</taxon>
        <taxon>Alphaproteobacteria</taxon>
        <taxon>Hyphomicrobiales</taxon>
        <taxon>Stappiaceae</taxon>
        <taxon>Pannonibacter</taxon>
    </lineage>
</organism>
<dbReference type="InterPro" id="IPR036760">
    <property type="entry name" value="SspB-like_sf"/>
</dbReference>
<dbReference type="Gene3D" id="2.30.30.220">
    <property type="entry name" value="SspB-like"/>
    <property type="match status" value="1"/>
</dbReference>
<accession>A0A7X5F035</accession>
<protein>
    <recommendedName>
        <fullName evidence="4">Stringent starvation protein B</fullName>
    </recommendedName>
</protein>
<dbReference type="SUPFAM" id="SSF101738">
    <property type="entry name" value="SspB-like"/>
    <property type="match status" value="1"/>
</dbReference>
<dbReference type="RefSeq" id="WP_161707740.1">
    <property type="nucleotide sequence ID" value="NZ_JAABLQ010000001.1"/>
</dbReference>
<feature type="compositionally biased region" description="Basic and acidic residues" evidence="1">
    <location>
        <begin position="151"/>
        <end position="184"/>
    </location>
</feature>
<keyword evidence="3" id="KW-1185">Reference proteome</keyword>
<dbReference type="InterPro" id="IPR007481">
    <property type="entry name" value="SspB"/>
</dbReference>
<dbReference type="EMBL" id="JAABLQ010000001">
    <property type="protein sequence ID" value="NBN77029.1"/>
    <property type="molecule type" value="Genomic_DNA"/>
</dbReference>
<name>A0A7X5F035_9HYPH</name>
<dbReference type="Pfam" id="PF04386">
    <property type="entry name" value="SspB"/>
    <property type="match status" value="1"/>
</dbReference>
<proteinExistence type="predicted"/>
<evidence type="ECO:0008006" key="4">
    <source>
        <dbReference type="Google" id="ProtNLM"/>
    </source>
</evidence>
<comment type="caution">
    <text evidence="2">The sequence shown here is derived from an EMBL/GenBank/DDBJ whole genome shotgun (WGS) entry which is preliminary data.</text>
</comment>
<evidence type="ECO:0000313" key="2">
    <source>
        <dbReference type="EMBL" id="NBN77029.1"/>
    </source>
</evidence>